<name>A0A3N9TM20_9VIBR</name>
<evidence type="ECO:0000313" key="2">
    <source>
        <dbReference type="Proteomes" id="UP000281112"/>
    </source>
</evidence>
<reference evidence="1 2" key="1">
    <citation type="submission" date="2018-11" db="EMBL/GenBank/DDBJ databases">
        <title>Vibrio LJC006 sp. nov., isolated from seawater during the bloom of the enteromorpha.</title>
        <authorList>
            <person name="Liang J."/>
        </authorList>
    </citation>
    <scope>NUCLEOTIDE SEQUENCE [LARGE SCALE GENOMIC DNA]</scope>
    <source>
        <strain evidence="1 2">LJC006</strain>
    </source>
</reference>
<evidence type="ECO:0000313" key="1">
    <source>
        <dbReference type="EMBL" id="RQW64675.1"/>
    </source>
</evidence>
<dbReference type="AlphaFoldDB" id="A0A3N9TM20"/>
<proteinExistence type="predicted"/>
<protein>
    <submittedName>
        <fullName evidence="1">Uncharacterized protein</fullName>
    </submittedName>
</protein>
<keyword evidence="2" id="KW-1185">Reference proteome</keyword>
<comment type="caution">
    <text evidence="1">The sequence shown here is derived from an EMBL/GenBank/DDBJ whole genome shotgun (WGS) entry which is preliminary data.</text>
</comment>
<sequence length="74" mass="8804">MRKPRPKPGRKQEKMKEKAWKNGCEAKFEQMVANYHKEKEVLASMEEGSDEYNKQKKHCDSLFASAEKFFSQYQ</sequence>
<dbReference type="Proteomes" id="UP000281112">
    <property type="component" value="Unassembled WGS sequence"/>
</dbReference>
<accession>A0A3N9TM20</accession>
<dbReference type="EMBL" id="RJVQ01000001">
    <property type="protein sequence ID" value="RQW64675.1"/>
    <property type="molecule type" value="Genomic_DNA"/>
</dbReference>
<gene>
    <name evidence="1" type="ORF">EES38_01095</name>
</gene>
<organism evidence="1 2">
    <name type="scientific">Vibrio viridaestus</name>
    <dbReference type="NCBI Taxonomy" id="2487322"/>
    <lineage>
        <taxon>Bacteria</taxon>
        <taxon>Pseudomonadati</taxon>
        <taxon>Pseudomonadota</taxon>
        <taxon>Gammaproteobacteria</taxon>
        <taxon>Vibrionales</taxon>
        <taxon>Vibrionaceae</taxon>
        <taxon>Vibrio</taxon>
    </lineage>
</organism>
<dbReference type="OrthoDB" id="6309052at2"/>